<evidence type="ECO:0000256" key="2">
    <source>
        <dbReference type="SAM" id="Phobius"/>
    </source>
</evidence>
<dbReference type="InterPro" id="IPR025403">
    <property type="entry name" value="TgpA-like_C"/>
</dbReference>
<evidence type="ECO:0000259" key="4">
    <source>
        <dbReference type="Pfam" id="PF13559"/>
    </source>
</evidence>
<sequence>MSPRLVLPLVATALLLLAVVAARGGSAIPAGQGSAATVEPTPPPPPPTGSAPEPPDRVLDFITGISTGVLLLVIAVMLLIGLVGLLAGLTRRRTRPVLPELDWAGAPGDAEGAAAVPHLLAAARTARRTLTANAAGNPTDAVVAAWLTLEAAAAALGTPRAAHETPTEFTEHVLGAHAADPGALATLRGAYHRARFSPTAVITPVDIEAAADALSRIERSLVAT</sequence>
<evidence type="ECO:0000256" key="3">
    <source>
        <dbReference type="SAM" id="SignalP"/>
    </source>
</evidence>
<comment type="caution">
    <text evidence="5">The sequence shown here is derived from an EMBL/GenBank/DDBJ whole genome shotgun (WGS) entry which is preliminary data.</text>
</comment>
<accession>A0ABT1IG69</accession>
<evidence type="ECO:0000313" key="6">
    <source>
        <dbReference type="Proteomes" id="UP001205185"/>
    </source>
</evidence>
<feature type="region of interest" description="Disordered" evidence="1">
    <location>
        <begin position="29"/>
        <end position="55"/>
    </location>
</feature>
<feature type="chain" id="PRO_5047175283" description="Protein-glutamine gamma-glutamyltransferase-like C-terminal domain-containing protein" evidence="3">
    <location>
        <begin position="23"/>
        <end position="224"/>
    </location>
</feature>
<keyword evidence="6" id="KW-1185">Reference proteome</keyword>
<name>A0ABT1IG69_9PSEU</name>
<evidence type="ECO:0000256" key="1">
    <source>
        <dbReference type="SAM" id="MobiDB-lite"/>
    </source>
</evidence>
<dbReference type="Pfam" id="PF13559">
    <property type="entry name" value="DUF4129"/>
    <property type="match status" value="1"/>
</dbReference>
<keyword evidence="2" id="KW-0812">Transmembrane</keyword>
<proteinExistence type="predicted"/>
<keyword evidence="3" id="KW-0732">Signal</keyword>
<dbReference type="EMBL" id="JAMTCO010000010">
    <property type="protein sequence ID" value="MCP2271625.1"/>
    <property type="molecule type" value="Genomic_DNA"/>
</dbReference>
<keyword evidence="2" id="KW-0472">Membrane</keyword>
<reference evidence="5 6" key="1">
    <citation type="submission" date="2022-06" db="EMBL/GenBank/DDBJ databases">
        <title>Genomic Encyclopedia of Archaeal and Bacterial Type Strains, Phase II (KMG-II): from individual species to whole genera.</title>
        <authorList>
            <person name="Goeker M."/>
        </authorList>
    </citation>
    <scope>NUCLEOTIDE SEQUENCE [LARGE SCALE GENOMIC DNA]</scope>
    <source>
        <strain evidence="5 6">DSM 44255</strain>
    </source>
</reference>
<feature type="compositionally biased region" description="Pro residues" evidence="1">
    <location>
        <begin position="40"/>
        <end position="53"/>
    </location>
</feature>
<protein>
    <recommendedName>
        <fullName evidence="4">Protein-glutamine gamma-glutamyltransferase-like C-terminal domain-containing protein</fullName>
    </recommendedName>
</protein>
<feature type="transmembrane region" description="Helical" evidence="2">
    <location>
        <begin position="59"/>
        <end position="86"/>
    </location>
</feature>
<dbReference type="RefSeq" id="WP_253888586.1">
    <property type="nucleotide sequence ID" value="NZ_BAAAVB010000003.1"/>
</dbReference>
<feature type="domain" description="Protein-glutamine gamma-glutamyltransferase-like C-terminal" evidence="4">
    <location>
        <begin position="145"/>
        <end position="214"/>
    </location>
</feature>
<evidence type="ECO:0000313" key="5">
    <source>
        <dbReference type="EMBL" id="MCP2271625.1"/>
    </source>
</evidence>
<dbReference type="Proteomes" id="UP001205185">
    <property type="component" value="Unassembled WGS sequence"/>
</dbReference>
<keyword evidence="2" id="KW-1133">Transmembrane helix</keyword>
<gene>
    <name evidence="5" type="ORF">LV75_004139</name>
</gene>
<feature type="signal peptide" evidence="3">
    <location>
        <begin position="1"/>
        <end position="22"/>
    </location>
</feature>
<organism evidence="5 6">
    <name type="scientific">Actinokineospora diospyrosa</name>
    <dbReference type="NCBI Taxonomy" id="103728"/>
    <lineage>
        <taxon>Bacteria</taxon>
        <taxon>Bacillati</taxon>
        <taxon>Actinomycetota</taxon>
        <taxon>Actinomycetes</taxon>
        <taxon>Pseudonocardiales</taxon>
        <taxon>Pseudonocardiaceae</taxon>
        <taxon>Actinokineospora</taxon>
    </lineage>
</organism>